<dbReference type="EMBL" id="JAUTIX010000007">
    <property type="protein sequence ID" value="MDP0399635.1"/>
    <property type="molecule type" value="Genomic_DNA"/>
</dbReference>
<evidence type="ECO:0000313" key="8">
    <source>
        <dbReference type="Proteomes" id="UP001178281"/>
    </source>
</evidence>
<reference evidence="7" key="1">
    <citation type="submission" date="2023-08" db="EMBL/GenBank/DDBJ databases">
        <title>The draft genome of Tsukamurella strandjordii strain 050030.</title>
        <authorList>
            <person name="Zhao F."/>
            <person name="Feng Y."/>
            <person name="Zong Z."/>
        </authorList>
    </citation>
    <scope>NUCLEOTIDE SEQUENCE</scope>
    <source>
        <strain evidence="7">050030</strain>
    </source>
</reference>
<evidence type="ECO:0000256" key="1">
    <source>
        <dbReference type="ARBA" id="ARBA00004196"/>
    </source>
</evidence>
<protein>
    <submittedName>
        <fullName evidence="7">ABC transporter substrate-binding protein</fullName>
    </submittedName>
</protein>
<dbReference type="PANTHER" id="PTHR30532:SF24">
    <property type="entry name" value="FERRIC ENTEROBACTIN-BINDING PERIPLASMIC PROTEIN FEPB"/>
    <property type="match status" value="1"/>
</dbReference>
<keyword evidence="8" id="KW-1185">Reference proteome</keyword>
<dbReference type="PROSITE" id="PS50983">
    <property type="entry name" value="FE_B12_PBP"/>
    <property type="match status" value="1"/>
</dbReference>
<accession>A0AA90S920</accession>
<evidence type="ECO:0000256" key="2">
    <source>
        <dbReference type="ARBA" id="ARBA00008814"/>
    </source>
</evidence>
<organism evidence="7 8">
    <name type="scientific">Tsukamurella strandjordii</name>
    <dbReference type="NCBI Taxonomy" id="147577"/>
    <lineage>
        <taxon>Bacteria</taxon>
        <taxon>Bacillati</taxon>
        <taxon>Actinomycetota</taxon>
        <taxon>Actinomycetes</taxon>
        <taxon>Mycobacteriales</taxon>
        <taxon>Tsukamurellaceae</taxon>
        <taxon>Tsukamurella</taxon>
    </lineage>
</organism>
<name>A0AA90S920_9ACTN</name>
<feature type="domain" description="Fe/B12 periplasmic-binding" evidence="6">
    <location>
        <begin position="48"/>
        <end position="318"/>
    </location>
</feature>
<dbReference type="Gene3D" id="3.40.50.1980">
    <property type="entry name" value="Nitrogenase molybdenum iron protein domain"/>
    <property type="match status" value="2"/>
</dbReference>
<sequence length="324" mass="34402">MKKVLAALAALALLAGCGTSDPQAPAPSSSTVSIPQANGTIDYPVGPKRIVASGYSIDNVLALGIKPVAIVQLTQPLPAPWQREQLKDVPVIKAASATELPVEEIAKYQPDLFVGDHRIVRGKNFSSISGVTKVLGGIGASGAEAGWDTQLLALGKILGKEDQAEQVIAADHEYVAGVAQKYPGLRGKTGFVAQYVASSASFNVIADPQDPTNRFFTELGLLVPKAIREDSRFTNPANRGMVSLELLPKIGANFMAIYPNGATGADLLKLPGYTALPQVQRDSTVIADLDLTYSVYQPTSLSRKWFIEKVEPTLKPVSEQPAVE</sequence>
<feature type="signal peptide" evidence="5">
    <location>
        <begin position="1"/>
        <end position="20"/>
    </location>
</feature>
<gene>
    <name evidence="7" type="ORF">Q7X28_17060</name>
</gene>
<dbReference type="RefSeq" id="WP_305112219.1">
    <property type="nucleotide sequence ID" value="NZ_JAUTIX010000007.1"/>
</dbReference>
<feature type="chain" id="PRO_5041680619" evidence="5">
    <location>
        <begin position="21"/>
        <end position="324"/>
    </location>
</feature>
<evidence type="ECO:0000256" key="5">
    <source>
        <dbReference type="SAM" id="SignalP"/>
    </source>
</evidence>
<dbReference type="PROSITE" id="PS51257">
    <property type="entry name" value="PROKAR_LIPOPROTEIN"/>
    <property type="match status" value="1"/>
</dbReference>
<dbReference type="Pfam" id="PF01497">
    <property type="entry name" value="Peripla_BP_2"/>
    <property type="match status" value="1"/>
</dbReference>
<comment type="caution">
    <text evidence="7">The sequence shown here is derived from an EMBL/GenBank/DDBJ whole genome shotgun (WGS) entry which is preliminary data.</text>
</comment>
<dbReference type="GO" id="GO:1901678">
    <property type="term" value="P:iron coordination entity transport"/>
    <property type="evidence" value="ECO:0007669"/>
    <property type="project" value="UniProtKB-ARBA"/>
</dbReference>
<dbReference type="InterPro" id="IPR002491">
    <property type="entry name" value="ABC_transptr_periplasmic_BD"/>
</dbReference>
<comment type="similarity">
    <text evidence="2">Belongs to the bacterial solute-binding protein 8 family.</text>
</comment>
<evidence type="ECO:0000259" key="6">
    <source>
        <dbReference type="PROSITE" id="PS50983"/>
    </source>
</evidence>
<comment type="subcellular location">
    <subcellularLocation>
        <location evidence="1">Cell envelope</location>
    </subcellularLocation>
</comment>
<proteinExistence type="inferred from homology"/>
<dbReference type="SUPFAM" id="SSF53807">
    <property type="entry name" value="Helical backbone' metal receptor"/>
    <property type="match status" value="1"/>
</dbReference>
<dbReference type="AlphaFoldDB" id="A0AA90S920"/>
<evidence type="ECO:0000256" key="3">
    <source>
        <dbReference type="ARBA" id="ARBA00022448"/>
    </source>
</evidence>
<dbReference type="InterPro" id="IPR051313">
    <property type="entry name" value="Bact_iron-sidero_bind"/>
</dbReference>
<evidence type="ECO:0000256" key="4">
    <source>
        <dbReference type="ARBA" id="ARBA00022729"/>
    </source>
</evidence>
<evidence type="ECO:0000313" key="7">
    <source>
        <dbReference type="EMBL" id="MDP0399635.1"/>
    </source>
</evidence>
<keyword evidence="3" id="KW-0813">Transport</keyword>
<keyword evidence="4 5" id="KW-0732">Signal</keyword>
<dbReference type="GO" id="GO:0030288">
    <property type="term" value="C:outer membrane-bounded periplasmic space"/>
    <property type="evidence" value="ECO:0007669"/>
    <property type="project" value="TreeGrafter"/>
</dbReference>
<dbReference type="PANTHER" id="PTHR30532">
    <property type="entry name" value="IRON III DICITRATE-BINDING PERIPLASMIC PROTEIN"/>
    <property type="match status" value="1"/>
</dbReference>
<dbReference type="Proteomes" id="UP001178281">
    <property type="component" value="Unassembled WGS sequence"/>
</dbReference>